<name>A0A8S5MQZ5_9CAUD</name>
<dbReference type="EMBL" id="BK014959">
    <property type="protein sequence ID" value="DAD84387.1"/>
    <property type="molecule type" value="Genomic_DNA"/>
</dbReference>
<evidence type="ECO:0000313" key="1">
    <source>
        <dbReference type="EMBL" id="DAD84387.1"/>
    </source>
</evidence>
<organism evidence="1">
    <name type="scientific">Podoviridae sp. ctUS21</name>
    <dbReference type="NCBI Taxonomy" id="2826557"/>
    <lineage>
        <taxon>Viruses</taxon>
        <taxon>Duplodnaviria</taxon>
        <taxon>Heunggongvirae</taxon>
        <taxon>Uroviricota</taxon>
        <taxon>Caudoviricetes</taxon>
    </lineage>
</organism>
<protein>
    <submittedName>
        <fullName evidence="1">Uncharacterized protein</fullName>
    </submittedName>
</protein>
<sequence length="101" mass="11106">MSLNGRNMQVGDIVHDILKGAGKVVNDGGGVLSVTVDFGAGGKMSFAQDGTFGGVQRLYWKQPYIFQPEGPDDEAYELALDLAKKTYEWVKSYEKRKKGCQ</sequence>
<reference evidence="1" key="1">
    <citation type="journal article" date="2021" name="Proc. Natl. Acad. Sci. U.S.A.">
        <title>A Catalog of Tens of Thousands of Viruses from Human Metagenomes Reveals Hidden Associations with Chronic Diseases.</title>
        <authorList>
            <person name="Tisza M.J."/>
            <person name="Buck C.B."/>
        </authorList>
    </citation>
    <scope>NUCLEOTIDE SEQUENCE</scope>
    <source>
        <strain evidence="1">CtUS21</strain>
    </source>
</reference>
<accession>A0A8S5MQZ5</accession>
<proteinExistence type="predicted"/>